<dbReference type="GO" id="GO:0050660">
    <property type="term" value="F:flavin adenine dinucleotide binding"/>
    <property type="evidence" value="ECO:0007669"/>
    <property type="project" value="InterPro"/>
</dbReference>
<organism evidence="6 7">
    <name type="scientific">Agrobacterium tomkonis CFBP 6623</name>
    <dbReference type="NCBI Taxonomy" id="1183432"/>
    <lineage>
        <taxon>Bacteria</taxon>
        <taxon>Pseudomonadati</taxon>
        <taxon>Pseudomonadota</taxon>
        <taxon>Alphaproteobacteria</taxon>
        <taxon>Hyphomicrobiales</taxon>
        <taxon>Rhizobiaceae</taxon>
        <taxon>Rhizobium/Agrobacterium group</taxon>
        <taxon>Agrobacterium</taxon>
        <taxon>Agrobacterium tumefaciens complex</taxon>
    </lineage>
</organism>
<evidence type="ECO:0000259" key="5">
    <source>
        <dbReference type="Pfam" id="PF01266"/>
    </source>
</evidence>
<protein>
    <submittedName>
        <fullName evidence="6">Sarcosine oxidase</fullName>
    </submittedName>
</protein>
<evidence type="ECO:0000313" key="6">
    <source>
        <dbReference type="EMBL" id="CUX11403.1"/>
    </source>
</evidence>
<dbReference type="InterPro" id="IPR045170">
    <property type="entry name" value="MTOX"/>
</dbReference>
<dbReference type="InterPro" id="IPR036188">
    <property type="entry name" value="FAD/NAD-bd_sf"/>
</dbReference>
<dbReference type="STRING" id="1183432.AGR3A_Cc170028"/>
<dbReference type="Proteomes" id="UP000191988">
    <property type="component" value="Unassembled WGS sequence"/>
</dbReference>
<dbReference type="Gene3D" id="3.30.9.10">
    <property type="entry name" value="D-Amino Acid Oxidase, subunit A, domain 2"/>
    <property type="match status" value="1"/>
</dbReference>
<dbReference type="AlphaFoldDB" id="A0A1S7NTA2"/>
<feature type="domain" description="FAD dependent oxidoreductase" evidence="5">
    <location>
        <begin position="7"/>
        <end position="375"/>
    </location>
</feature>
<evidence type="ECO:0000256" key="2">
    <source>
        <dbReference type="ARBA" id="ARBA00022630"/>
    </source>
</evidence>
<dbReference type="SUPFAM" id="SSF54373">
    <property type="entry name" value="FAD-linked reductases, C-terminal domain"/>
    <property type="match status" value="1"/>
</dbReference>
<name>A0A1S7NTA2_9HYPH</name>
<evidence type="ECO:0000313" key="7">
    <source>
        <dbReference type="Proteomes" id="UP000191988"/>
    </source>
</evidence>
<dbReference type="Pfam" id="PF01266">
    <property type="entry name" value="DAO"/>
    <property type="match status" value="1"/>
</dbReference>
<keyword evidence="2" id="KW-0285">Flavoprotein</keyword>
<accession>A0A1S7NTA2</accession>
<dbReference type="RefSeq" id="WP_046798050.1">
    <property type="nucleotide sequence ID" value="NZ_LT009723.1"/>
</dbReference>
<keyword evidence="4" id="KW-0560">Oxidoreductase</keyword>
<evidence type="ECO:0000256" key="4">
    <source>
        <dbReference type="ARBA" id="ARBA00023002"/>
    </source>
</evidence>
<dbReference type="SUPFAM" id="SSF51905">
    <property type="entry name" value="FAD/NAD(P)-binding domain"/>
    <property type="match status" value="1"/>
</dbReference>
<gene>
    <name evidence="6" type="primary">solA</name>
    <name evidence="6" type="ORF">AGR3A_Cc170028</name>
</gene>
<reference evidence="7" key="1">
    <citation type="submission" date="2016-01" db="EMBL/GenBank/DDBJ databases">
        <authorList>
            <person name="Regsiter A."/>
            <person name="william w."/>
        </authorList>
    </citation>
    <scope>NUCLEOTIDE SEQUENCE [LARGE SCALE GENOMIC DNA]</scope>
    <source>
        <strain evidence="7">CFBP 6623</strain>
    </source>
</reference>
<dbReference type="GO" id="GO:0008115">
    <property type="term" value="F:sarcosine oxidase activity"/>
    <property type="evidence" value="ECO:0007669"/>
    <property type="project" value="TreeGrafter"/>
</dbReference>
<keyword evidence="7" id="KW-1185">Reference proteome</keyword>
<proteinExistence type="predicted"/>
<dbReference type="EMBL" id="FBWK01000009">
    <property type="protein sequence ID" value="CUX11403.1"/>
    <property type="molecule type" value="Genomic_DNA"/>
</dbReference>
<dbReference type="PANTHER" id="PTHR10961:SF10">
    <property type="entry name" value="FAD DEPENDENT OXIDOREDUCTASE DOMAIN-CONTAINING PROTEIN"/>
    <property type="match status" value="1"/>
</dbReference>
<evidence type="ECO:0000256" key="3">
    <source>
        <dbReference type="ARBA" id="ARBA00022827"/>
    </source>
</evidence>
<comment type="cofactor">
    <cofactor evidence="1">
        <name>FAD</name>
        <dbReference type="ChEBI" id="CHEBI:57692"/>
    </cofactor>
</comment>
<evidence type="ECO:0000256" key="1">
    <source>
        <dbReference type="ARBA" id="ARBA00001974"/>
    </source>
</evidence>
<dbReference type="PANTHER" id="PTHR10961">
    <property type="entry name" value="PEROXISOMAL SARCOSINE OXIDASE"/>
    <property type="match status" value="1"/>
</dbReference>
<keyword evidence="3" id="KW-0274">FAD</keyword>
<dbReference type="InterPro" id="IPR006076">
    <property type="entry name" value="FAD-dep_OxRdtase"/>
</dbReference>
<sequence>MSGHFNYIVVGRGMMGAAAARHLAETVDGVALIGPGEPADIKSHHGVFASHYDEARITRTIDGDADWALLANRSIARYADIAARSGVEFYAPVGCLMVGPQRGGDNPFIDDVRKAATRLGVATELLDGESLKSRFPYFSFEPGCEGVFERDNAGYVNPRGLVKAQAILAEKAGVTLIDDIVVSTREEDGRASVQTASGAVYTADRVLVAAGGFSITKDLLPKPVELNVYARTIAFFEIDEADLGQYAAMPSLIYEPHDTTKHIYLLPPVRYPDGKFYLKIGGDPDDKAVGSDPEIREWFRSGGRESVRDHLSAIVGTLVPAVDLSRVSMAACVVSKTRSGYPAIGFTASPRIAVLTGGNGTAAKSSDEIGRLGAALLRDGEIADGAFTTDFTPAFL</sequence>
<dbReference type="Gene3D" id="3.50.50.60">
    <property type="entry name" value="FAD/NAD(P)-binding domain"/>
    <property type="match status" value="1"/>
</dbReference>